<evidence type="ECO:0000256" key="3">
    <source>
        <dbReference type="ARBA" id="ARBA00023163"/>
    </source>
</evidence>
<dbReference type="InterPro" id="IPR028082">
    <property type="entry name" value="Peripla_BP_I"/>
</dbReference>
<reference evidence="5 6" key="1">
    <citation type="submission" date="2018-08" db="EMBL/GenBank/DDBJ databases">
        <title>Comamonas testosteroni strain SWCO2.</title>
        <authorList>
            <person name="Jiang N."/>
            <person name="Zhang X.Z."/>
        </authorList>
    </citation>
    <scope>NUCLEOTIDE SEQUENCE [LARGE SCALE GENOMIC DNA]</scope>
    <source>
        <strain evidence="5 6">SWCO2</strain>
    </source>
</reference>
<dbReference type="SUPFAM" id="SSF53822">
    <property type="entry name" value="Periplasmic binding protein-like I"/>
    <property type="match status" value="1"/>
</dbReference>
<dbReference type="Proteomes" id="UP000261948">
    <property type="component" value="Unassembled WGS sequence"/>
</dbReference>
<dbReference type="InterPro" id="IPR046335">
    <property type="entry name" value="LacI/GalR-like_sensor"/>
</dbReference>
<dbReference type="Gene3D" id="3.40.50.2300">
    <property type="match status" value="2"/>
</dbReference>
<name>A0A373FE56_COMTE</name>
<dbReference type="PROSITE" id="PS50932">
    <property type="entry name" value="HTH_LACI_2"/>
    <property type="match status" value="1"/>
</dbReference>
<dbReference type="Pfam" id="PF00356">
    <property type="entry name" value="LacI"/>
    <property type="match status" value="1"/>
</dbReference>
<dbReference type="PANTHER" id="PTHR30146">
    <property type="entry name" value="LACI-RELATED TRANSCRIPTIONAL REPRESSOR"/>
    <property type="match status" value="1"/>
</dbReference>
<dbReference type="SMART" id="SM00354">
    <property type="entry name" value="HTH_LACI"/>
    <property type="match status" value="1"/>
</dbReference>
<dbReference type="Pfam" id="PF13377">
    <property type="entry name" value="Peripla_BP_3"/>
    <property type="match status" value="1"/>
</dbReference>
<dbReference type="PANTHER" id="PTHR30146:SF109">
    <property type="entry name" value="HTH-TYPE TRANSCRIPTIONAL REGULATOR GALS"/>
    <property type="match status" value="1"/>
</dbReference>
<organism evidence="5 6">
    <name type="scientific">Comamonas testosteroni</name>
    <name type="common">Pseudomonas testosteroni</name>
    <dbReference type="NCBI Taxonomy" id="285"/>
    <lineage>
        <taxon>Bacteria</taxon>
        <taxon>Pseudomonadati</taxon>
        <taxon>Pseudomonadota</taxon>
        <taxon>Betaproteobacteria</taxon>
        <taxon>Burkholderiales</taxon>
        <taxon>Comamonadaceae</taxon>
        <taxon>Comamonas</taxon>
    </lineage>
</organism>
<evidence type="ECO:0000313" key="6">
    <source>
        <dbReference type="Proteomes" id="UP000261948"/>
    </source>
</evidence>
<dbReference type="InterPro" id="IPR010982">
    <property type="entry name" value="Lambda_DNA-bd_dom_sf"/>
</dbReference>
<dbReference type="CDD" id="cd01392">
    <property type="entry name" value="HTH_LacI"/>
    <property type="match status" value="1"/>
</dbReference>
<accession>A0A373FE56</accession>
<dbReference type="GO" id="GO:0003700">
    <property type="term" value="F:DNA-binding transcription factor activity"/>
    <property type="evidence" value="ECO:0007669"/>
    <property type="project" value="TreeGrafter"/>
</dbReference>
<proteinExistence type="predicted"/>
<dbReference type="SUPFAM" id="SSF47413">
    <property type="entry name" value="lambda repressor-like DNA-binding domains"/>
    <property type="match status" value="1"/>
</dbReference>
<dbReference type="EMBL" id="QURR01000023">
    <property type="protein sequence ID" value="RGE42420.1"/>
    <property type="molecule type" value="Genomic_DNA"/>
</dbReference>
<keyword evidence="3" id="KW-0804">Transcription</keyword>
<sequence length="340" mass="36206">MPVTIDDVAKAAGVHAATVSRALRGVAGKVSPAKRAEIEAIARSLGYQPNIVAASLRTKRSNMAAIIVPDLANPLFAPIVKGLELELRKHDMLALITQPPESKQERAGLVQELAMRQVSGLLILAAESGDAMLEEAVQQKIPTVLVNRGLGERRFSSVVNDDHESVRLAVAHLRELGHKRIAHVAGPVASSTGAARKKAFLELMAADESSKAVVVDAAAFTREEGVKAASQLFENWNPQQPVFTAVFASNDLLALGVMDVAREKGIAIPGDISLVGHNDMPFVDIVQPPLTTVHIPVAEMGRQAAQVLLERINDGAQATTTRILSPSLVVRASTAPTRQK</sequence>
<protein>
    <submittedName>
        <fullName evidence="5">LacI family transcriptional regulator</fullName>
    </submittedName>
</protein>
<evidence type="ECO:0000256" key="1">
    <source>
        <dbReference type="ARBA" id="ARBA00023015"/>
    </source>
</evidence>
<evidence type="ECO:0000259" key="4">
    <source>
        <dbReference type="PROSITE" id="PS50932"/>
    </source>
</evidence>
<comment type="caution">
    <text evidence="5">The sequence shown here is derived from an EMBL/GenBank/DDBJ whole genome shotgun (WGS) entry which is preliminary data.</text>
</comment>
<dbReference type="AlphaFoldDB" id="A0A373FE56"/>
<keyword evidence="1" id="KW-0805">Transcription regulation</keyword>
<evidence type="ECO:0000313" key="5">
    <source>
        <dbReference type="EMBL" id="RGE42420.1"/>
    </source>
</evidence>
<evidence type="ECO:0000256" key="2">
    <source>
        <dbReference type="ARBA" id="ARBA00023125"/>
    </source>
</evidence>
<dbReference type="InterPro" id="IPR000843">
    <property type="entry name" value="HTH_LacI"/>
</dbReference>
<dbReference type="CDD" id="cd06267">
    <property type="entry name" value="PBP1_LacI_sugar_binding-like"/>
    <property type="match status" value="1"/>
</dbReference>
<feature type="domain" description="HTH lacI-type" evidence="4">
    <location>
        <begin position="3"/>
        <end position="58"/>
    </location>
</feature>
<dbReference type="GO" id="GO:0000976">
    <property type="term" value="F:transcription cis-regulatory region binding"/>
    <property type="evidence" value="ECO:0007669"/>
    <property type="project" value="TreeGrafter"/>
</dbReference>
<gene>
    <name evidence="5" type="ORF">DZC30_16740</name>
</gene>
<keyword evidence="2" id="KW-0238">DNA-binding</keyword>
<dbReference type="Gene3D" id="1.10.260.40">
    <property type="entry name" value="lambda repressor-like DNA-binding domains"/>
    <property type="match status" value="1"/>
</dbReference>
<dbReference type="OrthoDB" id="8770688at2"/>
<keyword evidence="6" id="KW-1185">Reference proteome</keyword>